<accession>A0A1L3MSM4</accession>
<dbReference type="PANTHER" id="PTHR13633">
    <property type="entry name" value="MITOCHONDRIAL TRANSCRIPTION RESCUE FACTOR 1"/>
    <property type="match status" value="1"/>
</dbReference>
<dbReference type="GO" id="GO:0003723">
    <property type="term" value="F:RNA binding"/>
    <property type="evidence" value="ECO:0007669"/>
    <property type="project" value="UniProtKB-KW"/>
</dbReference>
<reference evidence="3 4" key="1">
    <citation type="journal article" date="2016" name="Sci. Rep.">
        <title>Complete genome sequence and transcriptomic analysis of a novel marine strain Bacillus weihaiensis reveals the mechanism of brown algae degradation.</title>
        <authorList>
            <person name="Zhu Y."/>
            <person name="Chen P."/>
            <person name="Bao Y."/>
            <person name="Men Y."/>
            <person name="Zeng Y."/>
            <person name="Yang J."/>
            <person name="Sun J."/>
            <person name="Sun Y."/>
        </authorList>
    </citation>
    <scope>NUCLEOTIDE SEQUENCE [LARGE SCALE GENOMIC DNA]</scope>
    <source>
        <strain evidence="3 4">Alg07</strain>
    </source>
</reference>
<evidence type="ECO:0000259" key="2">
    <source>
        <dbReference type="SMART" id="SM00363"/>
    </source>
</evidence>
<evidence type="ECO:0000313" key="3">
    <source>
        <dbReference type="EMBL" id="APH05333.1"/>
    </source>
</evidence>
<dbReference type="RefSeq" id="WP_072580124.1">
    <property type="nucleotide sequence ID" value="NZ_CP016020.1"/>
</dbReference>
<feature type="domain" description="RNA-binding S4" evidence="2">
    <location>
        <begin position="182"/>
        <end position="244"/>
    </location>
</feature>
<dbReference type="CDD" id="cd00165">
    <property type="entry name" value="S4"/>
    <property type="match status" value="1"/>
</dbReference>
<dbReference type="Gene3D" id="3.10.290.10">
    <property type="entry name" value="RNA-binding S4 domain"/>
    <property type="match status" value="1"/>
</dbReference>
<sequence>MSQIYQHFRQDERHFIDQVIEWKELVLSQYSPKLTDFLDPREQEIVASVIGENLDVKVAFFGGIEETERKRACIYPDYYEPTNEDFNLSLFEISYASKFVTIEHRHVLGSLMGLGLKRAKFGDILFREEAIQFICASEIADFISMNFQEIGRSKIHVKEKPLHEMIAHKEEVVEQITTVSSLRLDVVAAAIYNLSRQKVQPLVLNEAVKVNWKVVDSVSFECREGDTLSVRGYGRSKLIRIEGKTKKDRFKIVIEKQK</sequence>
<dbReference type="EMBL" id="CP016020">
    <property type="protein sequence ID" value="APH05333.1"/>
    <property type="molecule type" value="Genomic_DNA"/>
</dbReference>
<evidence type="ECO:0000256" key="1">
    <source>
        <dbReference type="PROSITE-ProRule" id="PRU00182"/>
    </source>
</evidence>
<organism evidence="3 4">
    <name type="scientific">Bacillus weihaiensis</name>
    <dbReference type="NCBI Taxonomy" id="1547283"/>
    <lineage>
        <taxon>Bacteria</taxon>
        <taxon>Bacillati</taxon>
        <taxon>Bacillota</taxon>
        <taxon>Bacilli</taxon>
        <taxon>Bacillales</taxon>
        <taxon>Bacillaceae</taxon>
        <taxon>Bacillus</taxon>
    </lineage>
</organism>
<evidence type="ECO:0000313" key="4">
    <source>
        <dbReference type="Proteomes" id="UP000181936"/>
    </source>
</evidence>
<dbReference type="OrthoDB" id="9812787at2"/>
<protein>
    <submittedName>
        <fullName evidence="3">RNA-binding protein</fullName>
    </submittedName>
</protein>
<dbReference type="InterPro" id="IPR002942">
    <property type="entry name" value="S4_RNA-bd"/>
</dbReference>
<keyword evidence="1" id="KW-0694">RNA-binding</keyword>
<gene>
    <name evidence="3" type="ORF">A9C19_11540</name>
</gene>
<dbReference type="Gene3D" id="3.30.1370.160">
    <property type="match status" value="1"/>
</dbReference>
<dbReference type="Pfam" id="PF01479">
    <property type="entry name" value="S4"/>
    <property type="match status" value="1"/>
</dbReference>
<dbReference type="Pfam" id="PF17774">
    <property type="entry name" value="YlmH_RBD"/>
    <property type="match status" value="1"/>
</dbReference>
<dbReference type="InterPro" id="IPR012677">
    <property type="entry name" value="Nucleotide-bd_a/b_plait_sf"/>
</dbReference>
<dbReference type="PROSITE" id="PS50889">
    <property type="entry name" value="S4"/>
    <property type="match status" value="1"/>
</dbReference>
<dbReference type="InterPro" id="IPR036986">
    <property type="entry name" value="S4_RNA-bd_sf"/>
</dbReference>
<dbReference type="Proteomes" id="UP000181936">
    <property type="component" value="Chromosome"/>
</dbReference>
<dbReference type="KEGG" id="bwh:A9C19_11540"/>
<dbReference type="STRING" id="1547283.A9C19_11540"/>
<proteinExistence type="predicted"/>
<dbReference type="Gene3D" id="3.30.70.330">
    <property type="match status" value="1"/>
</dbReference>
<dbReference type="SUPFAM" id="SSF55174">
    <property type="entry name" value="Alpha-L RNA-binding motif"/>
    <property type="match status" value="1"/>
</dbReference>
<dbReference type="SMART" id="SM00363">
    <property type="entry name" value="S4"/>
    <property type="match status" value="1"/>
</dbReference>
<dbReference type="InterPro" id="IPR040591">
    <property type="entry name" value="RqcP2_RBD"/>
</dbReference>
<dbReference type="AlphaFoldDB" id="A0A1L3MSM4"/>
<dbReference type="PANTHER" id="PTHR13633:SF3">
    <property type="entry name" value="MITOCHONDRIAL TRANSCRIPTION RESCUE FACTOR 1"/>
    <property type="match status" value="1"/>
</dbReference>
<keyword evidence="4" id="KW-1185">Reference proteome</keyword>
<name>A0A1L3MSM4_9BACI</name>